<reference evidence="2 3" key="1">
    <citation type="submission" date="2016-11" db="EMBL/GenBank/DDBJ databases">
        <authorList>
            <person name="Jaros S."/>
            <person name="Januszkiewicz K."/>
            <person name="Wedrychowicz H."/>
        </authorList>
    </citation>
    <scope>NUCLEOTIDE SEQUENCE [LARGE SCALE GENOMIC DNA]</scope>
    <source>
        <strain evidence="2 3">GAS95</strain>
    </source>
</reference>
<dbReference type="EMBL" id="FSRU01000001">
    <property type="protein sequence ID" value="SIO32260.1"/>
    <property type="molecule type" value="Genomic_DNA"/>
</dbReference>
<protein>
    <submittedName>
        <fullName evidence="2">Uncharacterized protein</fullName>
    </submittedName>
</protein>
<keyword evidence="3" id="KW-1185">Reference proteome</keyword>
<evidence type="ECO:0000313" key="3">
    <source>
        <dbReference type="Proteomes" id="UP000185151"/>
    </source>
</evidence>
<feature type="compositionally biased region" description="Low complexity" evidence="1">
    <location>
        <begin position="95"/>
        <end position="104"/>
    </location>
</feature>
<accession>A0A1N6IJP7</accession>
<organism evidence="2 3">
    <name type="scientific">Paraburkholderia phenazinium</name>
    <dbReference type="NCBI Taxonomy" id="60549"/>
    <lineage>
        <taxon>Bacteria</taxon>
        <taxon>Pseudomonadati</taxon>
        <taxon>Pseudomonadota</taxon>
        <taxon>Betaproteobacteria</taxon>
        <taxon>Burkholderiales</taxon>
        <taxon>Burkholderiaceae</taxon>
        <taxon>Paraburkholderia</taxon>
    </lineage>
</organism>
<gene>
    <name evidence="2" type="ORF">SAMN05444165_2230</name>
</gene>
<evidence type="ECO:0000256" key="1">
    <source>
        <dbReference type="SAM" id="MobiDB-lite"/>
    </source>
</evidence>
<sequence length="118" mass="13231">MPRARTAELLKQAYEAGDRDAALALLEQSMALGHRRIALLRYLQARHLHAPLETRHHDYVREVAARMSPATLTRLVGEARMRAARSTPAPDVKTKTQAKTQAKPKAARSSDWPIEDRA</sequence>
<dbReference type="Proteomes" id="UP000185151">
    <property type="component" value="Unassembled WGS sequence"/>
</dbReference>
<proteinExistence type="predicted"/>
<evidence type="ECO:0000313" key="2">
    <source>
        <dbReference type="EMBL" id="SIO32260.1"/>
    </source>
</evidence>
<name>A0A1N6IJP7_9BURK</name>
<dbReference type="AlphaFoldDB" id="A0A1N6IJP7"/>
<feature type="region of interest" description="Disordered" evidence="1">
    <location>
        <begin position="80"/>
        <end position="118"/>
    </location>
</feature>